<dbReference type="InterPro" id="IPR036390">
    <property type="entry name" value="WH_DNA-bd_sf"/>
</dbReference>
<dbReference type="Pfam" id="PF10400">
    <property type="entry name" value="Vir_act_alpha_C"/>
    <property type="match status" value="1"/>
</dbReference>
<sequence length="198" mass="21330">MSIRHGLLALLERGPGYGYQLRADFDAVTADAWPLNIGQVYSTLSRLERDGLVEPAGQDEQGRARYAITGAGRAELLDWFASAVTAQDRPRDELSIKLALAVTVPGVDVAALIQHQRAATIGRLQDLTRLKSQGEPGEEPGGLAWSLVLENLRYAAEAEVRWLDHCEAMVARAAKRGAPAHAAAPAKDRATTGKGARR</sequence>
<dbReference type="GO" id="GO:0003677">
    <property type="term" value="F:DNA binding"/>
    <property type="evidence" value="ECO:0007669"/>
    <property type="project" value="UniProtKB-KW"/>
</dbReference>
<dbReference type="STRING" id="402596.SAMN04489844_2650"/>
<keyword evidence="4" id="KW-0238">DNA-binding</keyword>
<name>A0A1H4U1A4_9ACTN</name>
<dbReference type="EMBL" id="FNRT01000002">
    <property type="protein sequence ID" value="SEC62310.1"/>
    <property type="molecule type" value="Genomic_DNA"/>
</dbReference>
<dbReference type="SUPFAM" id="SSF46785">
    <property type="entry name" value="Winged helix' DNA-binding domain"/>
    <property type="match status" value="1"/>
</dbReference>
<dbReference type="OrthoDB" id="3186544at2"/>
<dbReference type="PANTHER" id="PTHR43252">
    <property type="entry name" value="TRANSCRIPTIONAL REGULATOR YQJI"/>
    <property type="match status" value="1"/>
</dbReference>
<proteinExistence type="predicted"/>
<dbReference type="InterPro" id="IPR036388">
    <property type="entry name" value="WH-like_DNA-bd_sf"/>
</dbReference>
<evidence type="ECO:0000259" key="2">
    <source>
        <dbReference type="Pfam" id="PF03551"/>
    </source>
</evidence>
<evidence type="ECO:0000313" key="4">
    <source>
        <dbReference type="EMBL" id="SEC62310.1"/>
    </source>
</evidence>
<dbReference type="Pfam" id="PF03551">
    <property type="entry name" value="PadR"/>
    <property type="match status" value="1"/>
</dbReference>
<organism evidence="4 5">
    <name type="scientific">Nocardioides exalbidus</name>
    <dbReference type="NCBI Taxonomy" id="402596"/>
    <lineage>
        <taxon>Bacteria</taxon>
        <taxon>Bacillati</taxon>
        <taxon>Actinomycetota</taxon>
        <taxon>Actinomycetes</taxon>
        <taxon>Propionibacteriales</taxon>
        <taxon>Nocardioidaceae</taxon>
        <taxon>Nocardioides</taxon>
    </lineage>
</organism>
<dbReference type="Proteomes" id="UP000198742">
    <property type="component" value="Unassembled WGS sequence"/>
</dbReference>
<reference evidence="5" key="1">
    <citation type="submission" date="2016-10" db="EMBL/GenBank/DDBJ databases">
        <authorList>
            <person name="Varghese N."/>
            <person name="Submissions S."/>
        </authorList>
    </citation>
    <scope>NUCLEOTIDE SEQUENCE [LARGE SCALE GENOMIC DNA]</scope>
    <source>
        <strain evidence="5">DSM 22017</strain>
    </source>
</reference>
<evidence type="ECO:0000259" key="3">
    <source>
        <dbReference type="Pfam" id="PF10400"/>
    </source>
</evidence>
<feature type="domain" description="Transcription regulator PadR N-terminal" evidence="2">
    <location>
        <begin position="7"/>
        <end position="76"/>
    </location>
</feature>
<accession>A0A1H4U1A4</accession>
<dbReference type="Gene3D" id="1.10.10.10">
    <property type="entry name" value="Winged helix-like DNA-binding domain superfamily/Winged helix DNA-binding domain"/>
    <property type="match status" value="1"/>
</dbReference>
<evidence type="ECO:0000256" key="1">
    <source>
        <dbReference type="SAM" id="MobiDB-lite"/>
    </source>
</evidence>
<feature type="compositionally biased region" description="Low complexity" evidence="1">
    <location>
        <begin position="176"/>
        <end position="185"/>
    </location>
</feature>
<dbReference type="RefSeq" id="WP_090969518.1">
    <property type="nucleotide sequence ID" value="NZ_FNRT01000002.1"/>
</dbReference>
<keyword evidence="5" id="KW-1185">Reference proteome</keyword>
<dbReference type="InterPro" id="IPR018309">
    <property type="entry name" value="Tscrpt_reg_PadR_C"/>
</dbReference>
<protein>
    <submittedName>
        <fullName evidence="4">DNA-binding transcriptional regulator, PadR family</fullName>
    </submittedName>
</protein>
<dbReference type="InterPro" id="IPR005149">
    <property type="entry name" value="Tscrpt_reg_PadR_N"/>
</dbReference>
<gene>
    <name evidence="4" type="ORF">SAMN04489844_2650</name>
</gene>
<dbReference type="PANTHER" id="PTHR43252:SF6">
    <property type="entry name" value="NEGATIVE TRANSCRIPTION REGULATOR PADR"/>
    <property type="match status" value="1"/>
</dbReference>
<feature type="domain" description="Transcription regulator PadR C-terminal" evidence="3">
    <location>
        <begin position="91"/>
        <end position="168"/>
    </location>
</feature>
<feature type="region of interest" description="Disordered" evidence="1">
    <location>
        <begin position="176"/>
        <end position="198"/>
    </location>
</feature>
<evidence type="ECO:0000313" key="5">
    <source>
        <dbReference type="Proteomes" id="UP000198742"/>
    </source>
</evidence>
<dbReference type="AlphaFoldDB" id="A0A1H4U1A4"/>